<keyword evidence="4" id="KW-1185">Reference proteome</keyword>
<gene>
    <name evidence="3" type="ORF">FVE85_6605</name>
</gene>
<evidence type="ECO:0000256" key="1">
    <source>
        <dbReference type="ARBA" id="ARBA00023054"/>
    </source>
</evidence>
<reference evidence="4" key="1">
    <citation type="journal article" date="2019" name="Nat. Commun.">
        <title>Expansion of phycobilisome linker gene families in mesophilic red algae.</title>
        <authorList>
            <person name="Lee J."/>
            <person name="Kim D."/>
            <person name="Bhattacharya D."/>
            <person name="Yoon H.S."/>
        </authorList>
    </citation>
    <scope>NUCLEOTIDE SEQUENCE [LARGE SCALE GENOMIC DNA]</scope>
    <source>
        <strain evidence="4">CCMP 1328</strain>
    </source>
</reference>
<dbReference type="Pfam" id="PF11264">
    <property type="entry name" value="ThylakoidFormat"/>
    <property type="match status" value="1"/>
</dbReference>
<comment type="caution">
    <text evidence="3">The sequence shown here is derived from an EMBL/GenBank/DDBJ whole genome shotgun (WGS) entry which is preliminary data.</text>
</comment>
<organism evidence="3 4">
    <name type="scientific">Porphyridium purpureum</name>
    <name type="common">Red alga</name>
    <name type="synonym">Porphyridium cruentum</name>
    <dbReference type="NCBI Taxonomy" id="35688"/>
    <lineage>
        <taxon>Eukaryota</taxon>
        <taxon>Rhodophyta</taxon>
        <taxon>Bangiophyceae</taxon>
        <taxon>Porphyridiales</taxon>
        <taxon>Porphyridiaceae</taxon>
        <taxon>Porphyridium</taxon>
    </lineage>
</organism>
<feature type="region of interest" description="Disordered" evidence="2">
    <location>
        <begin position="288"/>
        <end position="307"/>
    </location>
</feature>
<evidence type="ECO:0000313" key="4">
    <source>
        <dbReference type="Proteomes" id="UP000324585"/>
    </source>
</evidence>
<dbReference type="EMBL" id="VRMN01000001">
    <property type="protein sequence ID" value="KAA8499020.1"/>
    <property type="molecule type" value="Genomic_DNA"/>
</dbReference>
<sequence length="307" mass="34363">MAFVGSVGGVRAGRAAAATARCTSRKAAPAARLRMAKDGAPDFEIRWDDLFPADTEFAKMFAKERTKDVKPVANTVQAFFNSYARPIPTVYSSLVNETLTTTHLSVYHAMFTYDAMFAYGFKESFDRFFAFYPDEEQRKRLFTCMLQALELDEKKLVSDASAVKAWTEGKTVADLMAIADGSSEDTSCPGLVSAFKVAREKKPMFYHFSRMFSLGIVYLLEAVGGKTTQEEADKIAEKLGKTSYYIKDAMDQYRAGMERLKAAEQLYAEVNARDSKRLAERLAEKAKRAEEEALRAENEPEPVQPEV</sequence>
<protein>
    <submittedName>
        <fullName evidence="3">Protein THYLAKOID FORMATION 1, chloroplastic</fullName>
    </submittedName>
</protein>
<evidence type="ECO:0000313" key="3">
    <source>
        <dbReference type="EMBL" id="KAA8499020.1"/>
    </source>
</evidence>
<feature type="compositionally biased region" description="Basic and acidic residues" evidence="2">
    <location>
        <begin position="288"/>
        <end position="298"/>
    </location>
</feature>
<dbReference type="PANTHER" id="PTHR34793">
    <property type="entry name" value="PROTEIN THYLAKOID FORMATION 1, CHLOROPLASTIC"/>
    <property type="match status" value="1"/>
</dbReference>
<accession>A0A5J4Z783</accession>
<evidence type="ECO:0000256" key="2">
    <source>
        <dbReference type="SAM" id="MobiDB-lite"/>
    </source>
</evidence>
<dbReference type="Proteomes" id="UP000324585">
    <property type="component" value="Unassembled WGS sequence"/>
</dbReference>
<dbReference type="OrthoDB" id="4812at2759"/>
<dbReference type="OMA" id="MVEMHLL"/>
<dbReference type="GO" id="GO:0010207">
    <property type="term" value="P:photosystem II assembly"/>
    <property type="evidence" value="ECO:0007669"/>
    <property type="project" value="InterPro"/>
</dbReference>
<dbReference type="InterPro" id="IPR017499">
    <property type="entry name" value="Thf1"/>
</dbReference>
<dbReference type="AlphaFoldDB" id="A0A5J4Z783"/>
<proteinExistence type="predicted"/>
<keyword evidence="1" id="KW-0175">Coiled coil</keyword>
<dbReference type="PANTHER" id="PTHR34793:SF1">
    <property type="entry name" value="PROTEIN THYLAKOID FORMATION 1, CHLOROPLASTIC"/>
    <property type="match status" value="1"/>
</dbReference>
<name>A0A5J4Z783_PORPP</name>